<dbReference type="PANTHER" id="PTHR43047:SF64">
    <property type="entry name" value="HISTIDINE KINASE CONTAINING CHEY-HOMOLOGOUS RECEIVER DOMAIN AND PAS DOMAIN-RELATED"/>
    <property type="match status" value="1"/>
</dbReference>
<evidence type="ECO:0000256" key="7">
    <source>
        <dbReference type="SAM" id="Coils"/>
    </source>
</evidence>
<dbReference type="Gene3D" id="3.30.565.10">
    <property type="entry name" value="Histidine kinase-like ATPase, C-terminal domain"/>
    <property type="match status" value="1"/>
</dbReference>
<dbReference type="PROSITE" id="PS50109">
    <property type="entry name" value="HIS_KIN"/>
    <property type="match status" value="1"/>
</dbReference>
<evidence type="ECO:0000259" key="8">
    <source>
        <dbReference type="PROSITE" id="PS50109"/>
    </source>
</evidence>
<dbReference type="SUPFAM" id="SSF47384">
    <property type="entry name" value="Homodimeric domain of signal transducing histidine kinase"/>
    <property type="match status" value="1"/>
</dbReference>
<dbReference type="STRING" id="1197717.BED41_05820"/>
<dbReference type="SMART" id="SM00388">
    <property type="entry name" value="HisKA"/>
    <property type="match status" value="1"/>
</dbReference>
<evidence type="ECO:0000259" key="9">
    <source>
        <dbReference type="PROSITE" id="PS50110"/>
    </source>
</evidence>
<dbReference type="InterPro" id="IPR011006">
    <property type="entry name" value="CheY-like_superfamily"/>
</dbReference>
<organism evidence="10 11">
    <name type="scientific">Cloacibacillus porcorum</name>
    <dbReference type="NCBI Taxonomy" id="1197717"/>
    <lineage>
        <taxon>Bacteria</taxon>
        <taxon>Thermotogati</taxon>
        <taxon>Synergistota</taxon>
        <taxon>Synergistia</taxon>
        <taxon>Synergistales</taxon>
        <taxon>Synergistaceae</taxon>
        <taxon>Cloacibacillus</taxon>
    </lineage>
</organism>
<keyword evidence="5 10" id="KW-0418">Kinase</keyword>
<dbReference type="Pfam" id="PF00072">
    <property type="entry name" value="Response_reg"/>
    <property type="match status" value="1"/>
</dbReference>
<dbReference type="CDD" id="cd17546">
    <property type="entry name" value="REC_hyHK_CKI1_RcsC-like"/>
    <property type="match status" value="1"/>
</dbReference>
<feature type="domain" description="Response regulatory" evidence="9">
    <location>
        <begin position="475"/>
        <end position="596"/>
    </location>
</feature>
<keyword evidence="3 6" id="KW-0597">Phosphoprotein</keyword>
<reference evidence="10" key="1">
    <citation type="submission" date="2016-08" db="EMBL/GenBank/DDBJ databases">
        <title>Complete genome of Cloacibacillus porcorum.</title>
        <authorList>
            <person name="Looft T."/>
            <person name="Bayles D.O."/>
            <person name="Alt D.P."/>
        </authorList>
    </citation>
    <scope>NUCLEOTIDE SEQUENCE [LARGE SCALE GENOMIC DNA]</scope>
    <source>
        <strain evidence="10">CL-84</strain>
    </source>
</reference>
<feature type="coiled-coil region" evidence="7">
    <location>
        <begin position="191"/>
        <end position="222"/>
    </location>
</feature>
<evidence type="ECO:0000313" key="10">
    <source>
        <dbReference type="EMBL" id="ANZ44651.1"/>
    </source>
</evidence>
<dbReference type="AlphaFoldDB" id="A0A1B2I3U5"/>
<dbReference type="InterPro" id="IPR003594">
    <property type="entry name" value="HATPase_dom"/>
</dbReference>
<dbReference type="Pfam" id="PF00512">
    <property type="entry name" value="HisKA"/>
    <property type="match status" value="1"/>
</dbReference>
<dbReference type="InterPro" id="IPR003661">
    <property type="entry name" value="HisK_dim/P_dom"/>
</dbReference>
<evidence type="ECO:0000256" key="3">
    <source>
        <dbReference type="ARBA" id="ARBA00022553"/>
    </source>
</evidence>
<dbReference type="KEGG" id="cpor:BED41_05820"/>
<dbReference type="Proteomes" id="UP000093044">
    <property type="component" value="Chromosome"/>
</dbReference>
<gene>
    <name evidence="10" type="ORF">BED41_05820</name>
</gene>
<keyword evidence="11" id="KW-1185">Reference proteome</keyword>
<keyword evidence="7" id="KW-0175">Coiled coil</keyword>
<evidence type="ECO:0000256" key="1">
    <source>
        <dbReference type="ARBA" id="ARBA00000085"/>
    </source>
</evidence>
<accession>A0A1B2I3U5</accession>
<dbReference type="FunFam" id="3.30.565.10:FF:000010">
    <property type="entry name" value="Sensor histidine kinase RcsC"/>
    <property type="match status" value="1"/>
</dbReference>
<evidence type="ECO:0000256" key="4">
    <source>
        <dbReference type="ARBA" id="ARBA00022679"/>
    </source>
</evidence>
<dbReference type="SUPFAM" id="SSF55874">
    <property type="entry name" value="ATPase domain of HSP90 chaperone/DNA topoisomerase II/histidine kinase"/>
    <property type="match status" value="1"/>
</dbReference>
<evidence type="ECO:0000256" key="6">
    <source>
        <dbReference type="PROSITE-ProRule" id="PRU00169"/>
    </source>
</evidence>
<dbReference type="CDD" id="cd00082">
    <property type="entry name" value="HisKA"/>
    <property type="match status" value="1"/>
</dbReference>
<name>A0A1B2I3U5_9BACT</name>
<dbReference type="InterPro" id="IPR001789">
    <property type="entry name" value="Sig_transdc_resp-reg_receiver"/>
</dbReference>
<keyword evidence="4" id="KW-0808">Transferase</keyword>
<protein>
    <recommendedName>
        <fullName evidence="2">histidine kinase</fullName>
        <ecNumber evidence="2">2.7.13.3</ecNumber>
    </recommendedName>
</protein>
<dbReference type="InterPro" id="IPR036097">
    <property type="entry name" value="HisK_dim/P_sf"/>
</dbReference>
<dbReference type="Pfam" id="PF02518">
    <property type="entry name" value="HATPase_c"/>
    <property type="match status" value="1"/>
</dbReference>
<dbReference type="Gene3D" id="3.40.50.2300">
    <property type="match status" value="1"/>
</dbReference>
<feature type="modified residue" description="4-aspartylphosphate" evidence="6">
    <location>
        <position position="527"/>
    </location>
</feature>
<sequence length="612" mass="68235">MLRIFEEGKNQISLRLRRLTPSGSYHMAEFTAKRIDDPEANECWCVLVFRDVQEEYLLEQRRNVETSQLATAAQTAYQMLIAVNLTQNTYHMLEYNRFPVKRPVAEGCFDDLIQTELSTVHPDYRDEFIGKFMRASLCDVFSRGELLVTMTVPHLGDDGAYHWYFTQVVQVKSPYTDDMIEITLSRNIDDERRMQEEALEKERQAKQLLEDALQKAENASKAKSSFLSRMSHDIRTPMNAIVGMTELAKLHIGDEERLRGYLEKIAASGAHLLGLINEVLDVSKIESGTVELEEAEFDLCRLLDEAVELIRLSVEKKGQIVSVHTGEGLHQLVLGDERRLKQVLVNILENASKYTGEGGRISLSVDELDKGESTVGTYRFVVEDNGIGMSPEYIEHIFEPFSRADDSRTNKIMGTGLGMTIVKNIVSIMGGDVRAESEYGKGSRFIVTLCLAKSAAAGEVTAEGAHTDESFSDLRVLLVEDNELNREIAAEMLALLGAWVESVENGRLAVEAVCSHPPYYYDIVFMDIQMPVLNGYDAAKEIRGCGMKSIGDLPIIAMTADAFAEDAKLARLAGMNGHLAKPISIEQLKGALSGCVAWKRRSRGGDILNIGD</sequence>
<feature type="domain" description="Histidine kinase" evidence="8">
    <location>
        <begin position="229"/>
        <end position="453"/>
    </location>
</feature>
<dbReference type="InterPro" id="IPR005467">
    <property type="entry name" value="His_kinase_dom"/>
</dbReference>
<dbReference type="EMBL" id="CP016757">
    <property type="protein sequence ID" value="ANZ44651.1"/>
    <property type="molecule type" value="Genomic_DNA"/>
</dbReference>
<dbReference type="GO" id="GO:0000155">
    <property type="term" value="F:phosphorelay sensor kinase activity"/>
    <property type="evidence" value="ECO:0007669"/>
    <property type="project" value="InterPro"/>
</dbReference>
<dbReference type="CDD" id="cd16922">
    <property type="entry name" value="HATPase_EvgS-ArcB-TorS-like"/>
    <property type="match status" value="1"/>
</dbReference>
<dbReference type="SMART" id="SM00448">
    <property type="entry name" value="REC"/>
    <property type="match status" value="1"/>
</dbReference>
<dbReference type="SUPFAM" id="SSF52172">
    <property type="entry name" value="CheY-like"/>
    <property type="match status" value="1"/>
</dbReference>
<evidence type="ECO:0000256" key="2">
    <source>
        <dbReference type="ARBA" id="ARBA00012438"/>
    </source>
</evidence>
<evidence type="ECO:0000313" key="11">
    <source>
        <dbReference type="Proteomes" id="UP000093044"/>
    </source>
</evidence>
<comment type="catalytic activity">
    <reaction evidence="1">
        <text>ATP + protein L-histidine = ADP + protein N-phospho-L-histidine.</text>
        <dbReference type="EC" id="2.7.13.3"/>
    </reaction>
</comment>
<dbReference type="SMART" id="SM00387">
    <property type="entry name" value="HATPase_c"/>
    <property type="match status" value="1"/>
</dbReference>
<dbReference type="PANTHER" id="PTHR43047">
    <property type="entry name" value="TWO-COMPONENT HISTIDINE PROTEIN KINASE"/>
    <property type="match status" value="1"/>
</dbReference>
<dbReference type="PRINTS" id="PR00344">
    <property type="entry name" value="BCTRLSENSOR"/>
</dbReference>
<proteinExistence type="predicted"/>
<evidence type="ECO:0000256" key="5">
    <source>
        <dbReference type="ARBA" id="ARBA00022777"/>
    </source>
</evidence>
<dbReference type="PROSITE" id="PS50110">
    <property type="entry name" value="RESPONSE_REGULATORY"/>
    <property type="match status" value="1"/>
</dbReference>
<dbReference type="EC" id="2.7.13.3" evidence="2"/>
<dbReference type="InterPro" id="IPR004358">
    <property type="entry name" value="Sig_transdc_His_kin-like_C"/>
</dbReference>
<dbReference type="Gene3D" id="1.10.287.130">
    <property type="match status" value="1"/>
</dbReference>
<dbReference type="InterPro" id="IPR036890">
    <property type="entry name" value="HATPase_C_sf"/>
</dbReference>
<dbReference type="OrthoDB" id="1314at2"/>